<dbReference type="PANTHER" id="PTHR12147:SF56">
    <property type="entry name" value="AMINOPEPTIDASE YDR415C-RELATED"/>
    <property type="match status" value="1"/>
</dbReference>
<evidence type="ECO:0000313" key="10">
    <source>
        <dbReference type="Proteomes" id="UP000612361"/>
    </source>
</evidence>
<evidence type="ECO:0000256" key="6">
    <source>
        <dbReference type="ARBA" id="ARBA00022833"/>
    </source>
</evidence>
<keyword evidence="4 7" id="KW-0732">Signal</keyword>
<reference evidence="9" key="1">
    <citation type="submission" date="2020-08" db="EMBL/GenBank/DDBJ databases">
        <title>Novel species isolated from subtropical streams in China.</title>
        <authorList>
            <person name="Lu H."/>
        </authorList>
    </citation>
    <scope>NUCLEOTIDE SEQUENCE</scope>
    <source>
        <strain evidence="9">CY7W</strain>
    </source>
</reference>
<gene>
    <name evidence="9" type="ORF">H8K47_00805</name>
</gene>
<dbReference type="Pfam" id="PF04389">
    <property type="entry name" value="Peptidase_M28"/>
    <property type="match status" value="1"/>
</dbReference>
<evidence type="ECO:0000313" key="9">
    <source>
        <dbReference type="EMBL" id="MBC3933886.1"/>
    </source>
</evidence>
<evidence type="ECO:0000256" key="2">
    <source>
        <dbReference type="ARBA" id="ARBA00022670"/>
    </source>
</evidence>
<dbReference type="SUPFAM" id="SSF53187">
    <property type="entry name" value="Zn-dependent exopeptidases"/>
    <property type="match status" value="1"/>
</dbReference>
<evidence type="ECO:0000256" key="1">
    <source>
        <dbReference type="ARBA" id="ARBA00022438"/>
    </source>
</evidence>
<keyword evidence="6" id="KW-0862">Zinc</keyword>
<dbReference type="GO" id="GO:0004177">
    <property type="term" value="F:aminopeptidase activity"/>
    <property type="evidence" value="ECO:0007669"/>
    <property type="project" value="UniProtKB-KW"/>
</dbReference>
<feature type="domain" description="Peptidase M28" evidence="8">
    <location>
        <begin position="309"/>
        <end position="524"/>
    </location>
</feature>
<protein>
    <submittedName>
        <fullName evidence="9">M28 family peptidase</fullName>
    </submittedName>
</protein>
<dbReference type="InterPro" id="IPR007484">
    <property type="entry name" value="Peptidase_M28"/>
</dbReference>
<evidence type="ECO:0000259" key="8">
    <source>
        <dbReference type="Pfam" id="PF04389"/>
    </source>
</evidence>
<sequence length="559" mass="61111">MSKFITTLQAARYGSLFCLSLCSLTAQAQQAPQSFSSQQLPQVQEAPLRAHLALLSSDLFEGRGTGQRGGDLTVAYLEAQAQALGLLPANGQSYRQPVRISGVKALPAKSTVHLELAGKILPMQFADDWVWWTGNAQTQQSFDHELLFVGYGISAPEEQWDDYKGVDCRGKILVMLVNEPRPTEAEPKRFGGAALTYYGRWNYKFEEARRHGAAGVLLIHTDASASYGWSVVKNGGSAEHFQLQGADSGVGLQGWITDALAQQVFAGAGLKLDKLREAAEKNDFRPVRLPSARLKGEARSALRQLEQYNVVGIVPGTDPRLKQELVIYSAHWDHLGKQETKQEGSGEVIYNGAIDNGSGTAGLLAMAKAAVAQPARRSQMFLWVAAEEQGLLGSAAYAAQPLWPLRKTAAALNIDVMNFVGVTRDMGLTGSERSELQQHALKVARDMQLQASPETPDTAGGYFRSDHFSFAKAGVPAFSVSRGRDFIHHPQESAEKARAYGKRYHQSTDKYDPDWDLSGMVQQAQFTLQLGYEIANSPKMPAWKAGDPFAQPRQTETTP</sequence>
<dbReference type="Gene3D" id="3.50.30.30">
    <property type="match status" value="1"/>
</dbReference>
<keyword evidence="1" id="KW-0031">Aminopeptidase</keyword>
<dbReference type="InterPro" id="IPR046450">
    <property type="entry name" value="PA_dom_sf"/>
</dbReference>
<accession>A0A923HXP5</accession>
<dbReference type="Gene3D" id="3.40.630.10">
    <property type="entry name" value="Zn peptidases"/>
    <property type="match status" value="1"/>
</dbReference>
<dbReference type="SUPFAM" id="SSF52025">
    <property type="entry name" value="PA domain"/>
    <property type="match status" value="1"/>
</dbReference>
<dbReference type="AlphaFoldDB" id="A0A923HXP5"/>
<feature type="signal peptide" evidence="7">
    <location>
        <begin position="1"/>
        <end position="28"/>
    </location>
</feature>
<dbReference type="InterPro" id="IPR045175">
    <property type="entry name" value="M28_fam"/>
</dbReference>
<dbReference type="GO" id="GO:0046872">
    <property type="term" value="F:metal ion binding"/>
    <property type="evidence" value="ECO:0007669"/>
    <property type="project" value="UniProtKB-KW"/>
</dbReference>
<dbReference type="Proteomes" id="UP000612361">
    <property type="component" value="Unassembled WGS sequence"/>
</dbReference>
<keyword evidence="2" id="KW-0645">Protease</keyword>
<keyword evidence="3" id="KW-0479">Metal-binding</keyword>
<feature type="chain" id="PRO_5037710115" evidence="7">
    <location>
        <begin position="29"/>
        <end position="559"/>
    </location>
</feature>
<keyword evidence="5" id="KW-0378">Hydrolase</keyword>
<organism evidence="9 10">
    <name type="scientific">Undibacterium rugosum</name>
    <dbReference type="NCBI Taxonomy" id="2762291"/>
    <lineage>
        <taxon>Bacteria</taxon>
        <taxon>Pseudomonadati</taxon>
        <taxon>Pseudomonadota</taxon>
        <taxon>Betaproteobacteria</taxon>
        <taxon>Burkholderiales</taxon>
        <taxon>Oxalobacteraceae</taxon>
        <taxon>Undibacterium</taxon>
    </lineage>
</organism>
<evidence type="ECO:0000256" key="4">
    <source>
        <dbReference type="ARBA" id="ARBA00022729"/>
    </source>
</evidence>
<name>A0A923HXP5_9BURK</name>
<comment type="caution">
    <text evidence="9">The sequence shown here is derived from an EMBL/GenBank/DDBJ whole genome shotgun (WGS) entry which is preliminary data.</text>
</comment>
<proteinExistence type="predicted"/>
<dbReference type="PANTHER" id="PTHR12147">
    <property type="entry name" value="METALLOPEPTIDASE M28 FAMILY MEMBER"/>
    <property type="match status" value="1"/>
</dbReference>
<dbReference type="GO" id="GO:0006508">
    <property type="term" value="P:proteolysis"/>
    <property type="evidence" value="ECO:0007669"/>
    <property type="project" value="UniProtKB-KW"/>
</dbReference>
<evidence type="ECO:0000256" key="3">
    <source>
        <dbReference type="ARBA" id="ARBA00022723"/>
    </source>
</evidence>
<dbReference type="GO" id="GO:0008235">
    <property type="term" value="F:metalloexopeptidase activity"/>
    <property type="evidence" value="ECO:0007669"/>
    <property type="project" value="InterPro"/>
</dbReference>
<dbReference type="EMBL" id="JACOGG010000001">
    <property type="protein sequence ID" value="MBC3933886.1"/>
    <property type="molecule type" value="Genomic_DNA"/>
</dbReference>
<keyword evidence="10" id="KW-1185">Reference proteome</keyword>
<evidence type="ECO:0000256" key="5">
    <source>
        <dbReference type="ARBA" id="ARBA00022801"/>
    </source>
</evidence>
<evidence type="ECO:0000256" key="7">
    <source>
        <dbReference type="SAM" id="SignalP"/>
    </source>
</evidence>
<dbReference type="RefSeq" id="WP_186879526.1">
    <property type="nucleotide sequence ID" value="NZ_JACOGG010000001.1"/>
</dbReference>